<keyword evidence="1" id="KW-0472">Membrane</keyword>
<organism evidence="2">
    <name type="scientific">Thermorudis sp</name>
    <dbReference type="NCBI Taxonomy" id="1969470"/>
    <lineage>
        <taxon>Bacteria</taxon>
        <taxon>Pseudomonadati</taxon>
        <taxon>Thermomicrobiota</taxon>
        <taxon>Thermomicrobia</taxon>
        <taxon>Thermomicrobia incertae sedis</taxon>
        <taxon>Thermorudis</taxon>
    </lineage>
</organism>
<keyword evidence="1" id="KW-0812">Transmembrane</keyword>
<proteinExistence type="predicted"/>
<feature type="transmembrane region" description="Helical" evidence="1">
    <location>
        <begin position="82"/>
        <end position="100"/>
    </location>
</feature>
<reference evidence="2" key="1">
    <citation type="journal article" date="2020" name="mSystems">
        <title>Genome- and Community-Level Interaction Insights into Carbon Utilization and Element Cycling Functions of Hydrothermarchaeota in Hydrothermal Sediment.</title>
        <authorList>
            <person name="Zhou Z."/>
            <person name="Liu Y."/>
            <person name="Xu W."/>
            <person name="Pan J."/>
            <person name="Luo Z.H."/>
            <person name="Li M."/>
        </authorList>
    </citation>
    <scope>NUCLEOTIDE SEQUENCE [LARGE SCALE GENOMIC DNA]</scope>
    <source>
        <strain evidence="2">SpSt-192</strain>
    </source>
</reference>
<keyword evidence="1" id="KW-1133">Transmembrane helix</keyword>
<dbReference type="EMBL" id="DSID01000240">
    <property type="protein sequence ID" value="HEX70208.1"/>
    <property type="molecule type" value="Genomic_DNA"/>
</dbReference>
<dbReference type="AlphaFoldDB" id="A0A7C2WIH7"/>
<accession>A0A7C2WIH7</accession>
<sequence length="144" mass="17346">MPENRRSTRLEEQIREILEQADREPAWRRWLRRVRRPRPHLEAIPPRPRRRAWSIEPTWVWIGATFGLALLAIVLSDWSRTLAMLLAISSLIVFFAPIVARFRRGPVEVSGSRRWRGRDIDLPPPRIGLMGRLRYWLWRLRQRR</sequence>
<feature type="transmembrane region" description="Helical" evidence="1">
    <location>
        <begin position="58"/>
        <end position="76"/>
    </location>
</feature>
<evidence type="ECO:0000313" key="2">
    <source>
        <dbReference type="EMBL" id="HEX70208.1"/>
    </source>
</evidence>
<name>A0A7C2WIH7_9BACT</name>
<comment type="caution">
    <text evidence="2">The sequence shown here is derived from an EMBL/GenBank/DDBJ whole genome shotgun (WGS) entry which is preliminary data.</text>
</comment>
<gene>
    <name evidence="2" type="ORF">ENP13_03070</name>
</gene>
<protein>
    <submittedName>
        <fullName evidence="2">Uncharacterized protein</fullName>
    </submittedName>
</protein>
<evidence type="ECO:0000256" key="1">
    <source>
        <dbReference type="SAM" id="Phobius"/>
    </source>
</evidence>